<dbReference type="InterPro" id="IPR058934">
    <property type="entry name" value="YMC020W-like"/>
</dbReference>
<dbReference type="AlphaFoldDB" id="D8QFP6"/>
<evidence type="ECO:0000256" key="1">
    <source>
        <dbReference type="SAM" id="SignalP"/>
    </source>
</evidence>
<dbReference type="HOGENOM" id="CLU_1533444_0_0_1"/>
<dbReference type="EMBL" id="GL377311">
    <property type="protein sequence ID" value="EFI93162.1"/>
    <property type="molecule type" value="Genomic_DNA"/>
</dbReference>
<feature type="domain" description="YMC020W-like alpha/beta hydrolase" evidence="2">
    <location>
        <begin position="6"/>
        <end position="105"/>
    </location>
</feature>
<feature type="chain" id="PRO_5003120891" description="YMC020W-like alpha/beta hydrolase domain-containing protein" evidence="1">
    <location>
        <begin position="31"/>
        <end position="175"/>
    </location>
</feature>
<dbReference type="InterPro" id="IPR058933">
    <property type="entry name" value="YMC020W-like_ab_hydrolase"/>
</dbReference>
<sequence length="175" mass="19265">MDGDAYHSSDFLSNLLVLLLRVLNSGLSDSGLITHLSEATAGSLTGVGHSTAYEDLACFGLAAKYLFLTDDGMEEHPELALEPFNATSELNDYEIPWSLRDLIADDRVAHFFGREISHLRDAFKEWHPRTAILRDVKRKLSPIQRLRRGVGGVEAGQGQVFHSISQPGADTTSKL</sequence>
<dbReference type="Pfam" id="PF26147">
    <property type="entry name" value="AB_HYDROLASE_YMC0-YMC35"/>
    <property type="match status" value="1"/>
</dbReference>
<organism evidence="4">
    <name type="scientific">Schizophyllum commune (strain H4-8 / FGSC 9210)</name>
    <name type="common">Split gill fungus</name>
    <dbReference type="NCBI Taxonomy" id="578458"/>
    <lineage>
        <taxon>Eukaryota</taxon>
        <taxon>Fungi</taxon>
        <taxon>Dikarya</taxon>
        <taxon>Basidiomycota</taxon>
        <taxon>Agaricomycotina</taxon>
        <taxon>Agaricomycetes</taxon>
        <taxon>Agaricomycetidae</taxon>
        <taxon>Agaricales</taxon>
        <taxon>Schizophyllaceae</taxon>
        <taxon>Schizophyllum</taxon>
    </lineage>
</organism>
<evidence type="ECO:0000313" key="4">
    <source>
        <dbReference type="Proteomes" id="UP000007431"/>
    </source>
</evidence>
<feature type="signal peptide" evidence="1">
    <location>
        <begin position="1"/>
        <end position="30"/>
    </location>
</feature>
<dbReference type="KEGG" id="scm:SCHCO_02638839"/>
<dbReference type="Proteomes" id="UP000007431">
    <property type="component" value="Unassembled WGS sequence"/>
</dbReference>
<keyword evidence="4" id="KW-1185">Reference proteome</keyword>
<dbReference type="OrthoDB" id="5598028at2759"/>
<dbReference type="PANTHER" id="PTHR47349:SF1">
    <property type="entry name" value="AER328WP"/>
    <property type="match status" value="1"/>
</dbReference>
<dbReference type="eggNOG" id="ENOG502QR2T">
    <property type="taxonomic scope" value="Eukaryota"/>
</dbReference>
<proteinExistence type="predicted"/>
<keyword evidence="1" id="KW-0732">Signal</keyword>
<accession>D8QFP6</accession>
<dbReference type="VEuPathDB" id="FungiDB:SCHCODRAFT_02638839"/>
<name>D8QFP6_SCHCM</name>
<dbReference type="GeneID" id="9592125"/>
<evidence type="ECO:0000313" key="3">
    <source>
        <dbReference type="EMBL" id="EFI93162.1"/>
    </source>
</evidence>
<reference evidence="3 4" key="1">
    <citation type="journal article" date="2010" name="Nat. Biotechnol.">
        <title>Genome sequence of the model mushroom Schizophyllum commune.</title>
        <authorList>
            <person name="Ohm R.A."/>
            <person name="de Jong J.F."/>
            <person name="Lugones L.G."/>
            <person name="Aerts A."/>
            <person name="Kothe E."/>
            <person name="Stajich J.E."/>
            <person name="de Vries R.P."/>
            <person name="Record E."/>
            <person name="Levasseur A."/>
            <person name="Baker S.E."/>
            <person name="Bartholomew K.A."/>
            <person name="Coutinho P.M."/>
            <person name="Erdmann S."/>
            <person name="Fowler T.J."/>
            <person name="Gathman A.C."/>
            <person name="Lombard V."/>
            <person name="Henrissat B."/>
            <person name="Knabe N."/>
            <person name="Kuees U."/>
            <person name="Lilly W.W."/>
            <person name="Lindquist E."/>
            <person name="Lucas S."/>
            <person name="Magnuson J.K."/>
            <person name="Piumi F."/>
            <person name="Raudaskoski M."/>
            <person name="Salamov A."/>
            <person name="Schmutz J."/>
            <person name="Schwarze F.W.M.R."/>
            <person name="vanKuyk P.A."/>
            <person name="Horton J.S."/>
            <person name="Grigoriev I.V."/>
            <person name="Woesten H.A.B."/>
        </authorList>
    </citation>
    <scope>NUCLEOTIDE SEQUENCE [LARGE SCALE GENOMIC DNA]</scope>
    <source>
        <strain evidence="4">H4-8 / FGSC 9210</strain>
    </source>
</reference>
<protein>
    <recommendedName>
        <fullName evidence="2">YMC020W-like alpha/beta hydrolase domain-containing protein</fullName>
    </recommendedName>
</protein>
<gene>
    <name evidence="3" type="ORF">SCHCODRAFT_83269</name>
</gene>
<dbReference type="PANTHER" id="PTHR47349">
    <property type="entry name" value="CHROMOSOME 8, WHOLE GENOME SHOTGUN SEQUENCE"/>
    <property type="match status" value="1"/>
</dbReference>
<dbReference type="InParanoid" id="D8QFP6"/>
<evidence type="ECO:0000259" key="2">
    <source>
        <dbReference type="Pfam" id="PF26147"/>
    </source>
</evidence>